<dbReference type="InterPro" id="IPR048913">
    <property type="entry name" value="BetaGal_gal-bd"/>
</dbReference>
<dbReference type="PRINTS" id="PR00742">
    <property type="entry name" value="GLHYDRLASE35"/>
</dbReference>
<dbReference type="InterPro" id="IPR008979">
    <property type="entry name" value="Galactose-bd-like_sf"/>
</dbReference>
<dbReference type="SUPFAM" id="SSF49785">
    <property type="entry name" value="Galactose-binding domain-like"/>
    <property type="match status" value="1"/>
</dbReference>
<comment type="similarity">
    <text evidence="1">Belongs to the glycosyl hydrolase 35 family.</text>
</comment>
<dbReference type="AlphaFoldDB" id="A0A364KVW3"/>
<dbReference type="GO" id="GO:0005975">
    <property type="term" value="P:carbohydrate metabolic process"/>
    <property type="evidence" value="ECO:0007669"/>
    <property type="project" value="InterPro"/>
</dbReference>
<protein>
    <submittedName>
        <fullName evidence="8">Uncharacterized protein</fullName>
    </submittedName>
</protein>
<evidence type="ECO:0000313" key="8">
    <source>
        <dbReference type="EMBL" id="RAO67702.1"/>
    </source>
</evidence>
<dbReference type="GO" id="GO:0004553">
    <property type="term" value="F:hydrolase activity, hydrolyzing O-glycosyl compounds"/>
    <property type="evidence" value="ECO:0007669"/>
    <property type="project" value="InterPro"/>
</dbReference>
<feature type="domain" description="Beta-galactosidase galactose-binding" evidence="7">
    <location>
        <begin position="257"/>
        <end position="315"/>
    </location>
</feature>
<feature type="region of interest" description="Disordered" evidence="4">
    <location>
        <begin position="327"/>
        <end position="348"/>
    </location>
</feature>
<feature type="compositionally biased region" description="Polar residues" evidence="4">
    <location>
        <begin position="332"/>
        <end position="341"/>
    </location>
</feature>
<proteinExistence type="inferred from homology"/>
<keyword evidence="3" id="KW-0326">Glycosidase</keyword>
<feature type="domain" description="Beta-galactosidase 1-like first all-beta" evidence="6">
    <location>
        <begin position="120"/>
        <end position="233"/>
    </location>
</feature>
<dbReference type="GeneID" id="63792930"/>
<sequence>MARAMSLNTIFSYIYWNNIEDQPDHIYTFNGGTNFGFQSGSDFGSGTQPVTTSYDYGAPLDESGRHNDIYYALRETLGPFSSDLPDVPSIAPMIAIPSVDVKPAFYLFDGLPSPYSMESPINMEALGQWYGFTLYRTTVNSSYSGTLQPGIAAKDRIIVYVNGERKGVFDSMYPNGSQQVITLNLKSGDVLDLLNENMGRVNFGPDIPYQTKGIFGDVTVGGSTLAGWNVYTLPLDKGMAPPPQARVPTNISPSSSPIFYTGTFDLPTVSDTWIELPEWIKGVVWINGNNLGRFWTIGPQQSLYAPGAWMQKKGNVIQILNLEPTGREGTVSGVSSRSWFNNPDPDAP</sequence>
<dbReference type="EMBL" id="MIKG01000006">
    <property type="protein sequence ID" value="RAO67702.1"/>
    <property type="molecule type" value="Genomic_DNA"/>
</dbReference>
<keyword evidence="9" id="KW-1185">Reference proteome</keyword>
<dbReference type="Gene3D" id="2.60.120.260">
    <property type="entry name" value="Galactose-binding domain-like"/>
    <property type="match status" value="2"/>
</dbReference>
<dbReference type="Pfam" id="PF21467">
    <property type="entry name" value="BetaGal_gal-bd"/>
    <property type="match status" value="1"/>
</dbReference>
<evidence type="ECO:0000256" key="3">
    <source>
        <dbReference type="ARBA" id="ARBA00023295"/>
    </source>
</evidence>
<dbReference type="Proteomes" id="UP000249363">
    <property type="component" value="Unassembled WGS sequence"/>
</dbReference>
<dbReference type="InterPro" id="IPR017853">
    <property type="entry name" value="GH"/>
</dbReference>
<reference evidence="8 9" key="1">
    <citation type="journal article" date="2017" name="Biotechnol. Biofuels">
        <title>Differential beta-glucosidase expression as a function of carbon source availability in Talaromyces amestolkiae: a genomic and proteomic approach.</title>
        <authorList>
            <person name="de Eugenio L.I."/>
            <person name="Mendez-Liter J.A."/>
            <person name="Nieto-Dominguez M."/>
            <person name="Alonso L."/>
            <person name="Gil-Munoz J."/>
            <person name="Barriuso J."/>
            <person name="Prieto A."/>
            <person name="Martinez M.J."/>
        </authorList>
    </citation>
    <scope>NUCLEOTIDE SEQUENCE [LARGE SCALE GENOMIC DNA]</scope>
    <source>
        <strain evidence="8 9">CIB</strain>
    </source>
</reference>
<evidence type="ECO:0000259" key="7">
    <source>
        <dbReference type="Pfam" id="PF21467"/>
    </source>
</evidence>
<name>A0A364KVW3_TALAM</name>
<evidence type="ECO:0000259" key="6">
    <source>
        <dbReference type="Pfam" id="PF21317"/>
    </source>
</evidence>
<dbReference type="STRING" id="1196081.A0A364KVW3"/>
<evidence type="ECO:0000256" key="4">
    <source>
        <dbReference type="SAM" id="MobiDB-lite"/>
    </source>
</evidence>
<gene>
    <name evidence="8" type="ORF">BHQ10_003714</name>
</gene>
<evidence type="ECO:0000256" key="1">
    <source>
        <dbReference type="ARBA" id="ARBA00009809"/>
    </source>
</evidence>
<evidence type="ECO:0000313" key="9">
    <source>
        <dbReference type="Proteomes" id="UP000249363"/>
    </source>
</evidence>
<evidence type="ECO:0000256" key="2">
    <source>
        <dbReference type="ARBA" id="ARBA00022801"/>
    </source>
</evidence>
<evidence type="ECO:0000259" key="5">
    <source>
        <dbReference type="Pfam" id="PF01301"/>
    </source>
</evidence>
<dbReference type="Pfam" id="PF21317">
    <property type="entry name" value="BetaGal_ABD_1"/>
    <property type="match status" value="1"/>
</dbReference>
<dbReference type="PANTHER" id="PTHR23421">
    <property type="entry name" value="BETA-GALACTOSIDASE RELATED"/>
    <property type="match status" value="1"/>
</dbReference>
<dbReference type="SUPFAM" id="SSF51445">
    <property type="entry name" value="(Trans)glycosidases"/>
    <property type="match status" value="1"/>
</dbReference>
<organism evidence="8 9">
    <name type="scientific">Talaromyces amestolkiae</name>
    <dbReference type="NCBI Taxonomy" id="1196081"/>
    <lineage>
        <taxon>Eukaryota</taxon>
        <taxon>Fungi</taxon>
        <taxon>Dikarya</taxon>
        <taxon>Ascomycota</taxon>
        <taxon>Pezizomycotina</taxon>
        <taxon>Eurotiomycetes</taxon>
        <taxon>Eurotiomycetidae</taxon>
        <taxon>Eurotiales</taxon>
        <taxon>Trichocomaceae</taxon>
        <taxon>Talaromyces</taxon>
        <taxon>Talaromyces sect. Talaromyces</taxon>
    </lineage>
</organism>
<comment type="caution">
    <text evidence="8">The sequence shown here is derived from an EMBL/GenBank/DDBJ whole genome shotgun (WGS) entry which is preliminary data.</text>
</comment>
<dbReference type="Pfam" id="PF01301">
    <property type="entry name" value="Glyco_hydro_35"/>
    <property type="match status" value="1"/>
</dbReference>
<dbReference type="InterPro" id="IPR031330">
    <property type="entry name" value="Gly_Hdrlase_35_cat"/>
</dbReference>
<accession>A0A364KVW3</accession>
<dbReference type="InterPro" id="IPR048912">
    <property type="entry name" value="BetaGal1-like_ABD1"/>
</dbReference>
<feature type="domain" description="Glycoside hydrolase 35 catalytic" evidence="5">
    <location>
        <begin position="26"/>
        <end position="77"/>
    </location>
</feature>
<dbReference type="RefSeq" id="XP_040732218.1">
    <property type="nucleotide sequence ID" value="XM_040876001.1"/>
</dbReference>
<keyword evidence="2" id="KW-0378">Hydrolase</keyword>
<dbReference type="OrthoDB" id="1657402at2759"/>
<dbReference type="InterPro" id="IPR001944">
    <property type="entry name" value="Glycoside_Hdrlase_35"/>
</dbReference>